<dbReference type="EMBL" id="JABBGK010000002">
    <property type="protein sequence ID" value="NML74686.1"/>
    <property type="molecule type" value="Genomic_DNA"/>
</dbReference>
<keyword evidence="6" id="KW-0418">Kinase</keyword>
<accession>A0A7Y0FWC4</accession>
<reference evidence="6 7" key="1">
    <citation type="submission" date="2020-04" db="EMBL/GenBank/DDBJ databases">
        <title>Rhizobium sp. S-51 isolated from soil.</title>
        <authorList>
            <person name="Dahal R.H."/>
        </authorList>
    </citation>
    <scope>NUCLEOTIDE SEQUENCE [LARGE SCALE GENOMIC DNA]</scope>
    <source>
        <strain evidence="6 7">S-51</strain>
    </source>
</reference>
<dbReference type="PANTHER" id="PTHR32089">
    <property type="entry name" value="METHYL-ACCEPTING CHEMOTAXIS PROTEIN MCPB"/>
    <property type="match status" value="1"/>
</dbReference>
<dbReference type="PROSITE" id="PS50111">
    <property type="entry name" value="CHEMOTAXIS_TRANSDUC_2"/>
    <property type="match status" value="1"/>
</dbReference>
<gene>
    <name evidence="6" type="ORF">HHL25_11175</name>
</gene>
<sequence>MFSRFRQQQSSAAIKMEDAQPLDTLPEPKSPPTLVPLEYEHADPFVEAADEMMRVVRTTAALADLSSDAFSFAGRPARLAMAYVSPHVDFNAVVEGLRRRADGVPVIVSTTAGELCSTGTSASEPLYCTAGNGWDNVVVQIFSPELLSELSIQSIPLANEDIRAGRPTKSHEARIGEIERNLARVRVPFEIRSDDTLALTLIDGLSASENYFMEAVYRTDRFPCLFIGGSAGGKLDFKHTYIFDGQRVLENHAVVAFAKVAPGARFGILKTQNFTETGKSIVVIEAQAETRQVRATVDTATVEVVPVIDALCRMMGCAPHDLSKRLEGHTFAVRMNGELFVRSVAGIDLEKGVVSFYCDVNPGDELHLVKATDFAGQTRRDMELFFRDKPAPVAAILNDCILRRLGNDRELGRLAGSWNIPAAGFSTFGELLGINVNQTLTAVVFFKVRDGERFRDPFVDQFAIHYARFSRYFTETRLLRQQLINQMRKKVIGRLTEFIQRTSMLSGQLDQVVGRTDEMRQNVETMQADMEERIRSVAHVEEQGVLEEEFQKVAAMMQRLNDIVGIIDKITMQTNLLSLNATIEAARAGEAGRAFAIVANEVRALATNTKQTLDTSRESLSQVDASMKVLGEHIAASETKLSSAEAGYSDIFGQLGSLFSSFSRINEVMSELGTMSHHQKSMMGQVELDIERLRRIEG</sequence>
<dbReference type="SMART" id="SM00897">
    <property type="entry name" value="FIST"/>
    <property type="match status" value="1"/>
</dbReference>
<evidence type="ECO:0000256" key="2">
    <source>
        <dbReference type="ARBA" id="ARBA00029447"/>
    </source>
</evidence>
<name>A0A7Y0FWC4_9HYPH</name>
<evidence type="ECO:0000259" key="5">
    <source>
        <dbReference type="PROSITE" id="PS50111"/>
    </source>
</evidence>
<comment type="similarity">
    <text evidence="2">Belongs to the methyl-accepting chemotaxis (MCP) protein family.</text>
</comment>
<feature type="region of interest" description="Disordered" evidence="4">
    <location>
        <begin position="1"/>
        <end position="34"/>
    </location>
</feature>
<dbReference type="Pfam" id="PF08495">
    <property type="entry name" value="FIST"/>
    <property type="match status" value="1"/>
</dbReference>
<keyword evidence="1 3" id="KW-0807">Transducer</keyword>
<dbReference type="Gene3D" id="1.10.287.950">
    <property type="entry name" value="Methyl-accepting chemotaxis protein"/>
    <property type="match status" value="1"/>
</dbReference>
<proteinExistence type="inferred from homology"/>
<comment type="caution">
    <text evidence="6">The sequence shown here is derived from an EMBL/GenBank/DDBJ whole genome shotgun (WGS) entry which is preliminary data.</text>
</comment>
<evidence type="ECO:0000313" key="7">
    <source>
        <dbReference type="Proteomes" id="UP000541470"/>
    </source>
</evidence>
<evidence type="ECO:0000256" key="1">
    <source>
        <dbReference type="ARBA" id="ARBA00023224"/>
    </source>
</evidence>
<dbReference type="Proteomes" id="UP000541470">
    <property type="component" value="Unassembled WGS sequence"/>
</dbReference>
<dbReference type="Pfam" id="PF00015">
    <property type="entry name" value="MCPsignal"/>
    <property type="match status" value="1"/>
</dbReference>
<dbReference type="PANTHER" id="PTHR32089:SF112">
    <property type="entry name" value="LYSOZYME-LIKE PROTEIN-RELATED"/>
    <property type="match status" value="1"/>
</dbReference>
<dbReference type="InterPro" id="IPR004089">
    <property type="entry name" value="MCPsignal_dom"/>
</dbReference>
<dbReference type="GO" id="GO:0006935">
    <property type="term" value="P:chemotaxis"/>
    <property type="evidence" value="ECO:0007669"/>
    <property type="project" value="InterPro"/>
</dbReference>
<dbReference type="SMART" id="SM00283">
    <property type="entry name" value="MA"/>
    <property type="match status" value="1"/>
</dbReference>
<evidence type="ECO:0000256" key="4">
    <source>
        <dbReference type="SAM" id="MobiDB-lite"/>
    </source>
</evidence>
<organism evidence="6 7">
    <name type="scientific">Rhizobium terricola</name>
    <dbReference type="NCBI Taxonomy" id="2728849"/>
    <lineage>
        <taxon>Bacteria</taxon>
        <taxon>Pseudomonadati</taxon>
        <taxon>Pseudomonadota</taxon>
        <taxon>Alphaproteobacteria</taxon>
        <taxon>Hyphomicrobiales</taxon>
        <taxon>Rhizobiaceae</taxon>
        <taxon>Rhizobium/Agrobacterium group</taxon>
        <taxon>Rhizobium</taxon>
    </lineage>
</organism>
<dbReference type="AlphaFoldDB" id="A0A7Y0FWC4"/>
<evidence type="ECO:0000256" key="3">
    <source>
        <dbReference type="PROSITE-ProRule" id="PRU00284"/>
    </source>
</evidence>
<feature type="compositionally biased region" description="Polar residues" evidence="4">
    <location>
        <begin position="1"/>
        <end position="12"/>
    </location>
</feature>
<dbReference type="GO" id="GO:0004888">
    <property type="term" value="F:transmembrane signaling receptor activity"/>
    <property type="evidence" value="ECO:0007669"/>
    <property type="project" value="InterPro"/>
</dbReference>
<dbReference type="Pfam" id="PF10442">
    <property type="entry name" value="FIST_C"/>
    <property type="match status" value="1"/>
</dbReference>
<dbReference type="SMART" id="SM01204">
    <property type="entry name" value="FIST_C"/>
    <property type="match status" value="1"/>
</dbReference>
<evidence type="ECO:0000313" key="6">
    <source>
        <dbReference type="EMBL" id="NML74686.1"/>
    </source>
</evidence>
<dbReference type="GO" id="GO:0007165">
    <property type="term" value="P:signal transduction"/>
    <property type="evidence" value="ECO:0007669"/>
    <property type="project" value="UniProtKB-KW"/>
</dbReference>
<dbReference type="InterPro" id="IPR019494">
    <property type="entry name" value="FIST_C"/>
</dbReference>
<dbReference type="PRINTS" id="PR00260">
    <property type="entry name" value="CHEMTRNSDUCR"/>
</dbReference>
<keyword evidence="7" id="KW-1185">Reference proteome</keyword>
<feature type="domain" description="Methyl-accepting transducer" evidence="5">
    <location>
        <begin position="548"/>
        <end position="694"/>
    </location>
</feature>
<dbReference type="GO" id="GO:0016020">
    <property type="term" value="C:membrane"/>
    <property type="evidence" value="ECO:0007669"/>
    <property type="project" value="InterPro"/>
</dbReference>
<dbReference type="InterPro" id="IPR013702">
    <property type="entry name" value="FIST_domain_N"/>
</dbReference>
<dbReference type="GO" id="GO:0016301">
    <property type="term" value="F:kinase activity"/>
    <property type="evidence" value="ECO:0007669"/>
    <property type="project" value="UniProtKB-KW"/>
</dbReference>
<dbReference type="InterPro" id="IPR004090">
    <property type="entry name" value="Chemotax_Me-accpt_rcpt"/>
</dbReference>
<dbReference type="SUPFAM" id="SSF58104">
    <property type="entry name" value="Methyl-accepting chemotaxis protein (MCP) signaling domain"/>
    <property type="match status" value="1"/>
</dbReference>
<protein>
    <submittedName>
        <fullName evidence="6">Histidine kinase</fullName>
    </submittedName>
</protein>
<keyword evidence="6" id="KW-0808">Transferase</keyword>